<dbReference type="PANTHER" id="PTHR19848">
    <property type="entry name" value="WD40 REPEAT PROTEIN"/>
    <property type="match status" value="1"/>
</dbReference>
<dbReference type="PROSITE" id="PS00108">
    <property type="entry name" value="PROTEIN_KINASE_ST"/>
    <property type="match status" value="1"/>
</dbReference>
<dbReference type="SUPFAM" id="SSF56112">
    <property type="entry name" value="Protein kinase-like (PK-like)"/>
    <property type="match status" value="1"/>
</dbReference>
<feature type="region of interest" description="Disordered" evidence="7">
    <location>
        <begin position="1922"/>
        <end position="1948"/>
    </location>
</feature>
<dbReference type="PROSITE" id="PS50294">
    <property type="entry name" value="WD_REPEATS_REGION"/>
    <property type="match status" value="5"/>
</dbReference>
<accession>A0ABX1VIA7</accession>
<dbReference type="SUPFAM" id="SSF50998">
    <property type="entry name" value="Quinoprotein alcohol dehydrogenase-like"/>
    <property type="match status" value="2"/>
</dbReference>
<keyword evidence="1 5" id="KW-0853">WD repeat</keyword>
<dbReference type="InterPro" id="IPR018391">
    <property type="entry name" value="PQQ_b-propeller_rpt"/>
</dbReference>
<feature type="repeat" description="WD" evidence="5">
    <location>
        <begin position="923"/>
        <end position="964"/>
    </location>
</feature>
<proteinExistence type="predicted"/>
<dbReference type="InterPro" id="IPR015943">
    <property type="entry name" value="WD40/YVTN_repeat-like_dom_sf"/>
</dbReference>
<dbReference type="InterPro" id="IPR000719">
    <property type="entry name" value="Prot_kinase_dom"/>
</dbReference>
<dbReference type="Pfam" id="PF13360">
    <property type="entry name" value="PQQ_2"/>
    <property type="match status" value="1"/>
</dbReference>
<evidence type="ECO:0000256" key="2">
    <source>
        <dbReference type="ARBA" id="ARBA00022737"/>
    </source>
</evidence>
<feature type="compositionally biased region" description="Basic and acidic residues" evidence="7">
    <location>
        <begin position="2662"/>
        <end position="2678"/>
    </location>
</feature>
<dbReference type="EC" id="2.7.11.1" evidence="9"/>
<dbReference type="InterPro" id="IPR019775">
    <property type="entry name" value="WD40_repeat_CS"/>
</dbReference>
<keyword evidence="9" id="KW-0418">Kinase</keyword>
<keyword evidence="9" id="KW-0808">Transferase</keyword>
<dbReference type="PROSITE" id="PS00107">
    <property type="entry name" value="PROTEIN_KINASE_ATP"/>
    <property type="match status" value="1"/>
</dbReference>
<feature type="repeat" description="WD" evidence="5">
    <location>
        <begin position="1267"/>
        <end position="1308"/>
    </location>
</feature>
<feature type="region of interest" description="Disordered" evidence="7">
    <location>
        <begin position="390"/>
        <end position="413"/>
    </location>
</feature>
<dbReference type="InterPro" id="IPR001680">
    <property type="entry name" value="WD40_rpt"/>
</dbReference>
<dbReference type="InterPro" id="IPR017441">
    <property type="entry name" value="Protein_kinase_ATP_BS"/>
</dbReference>
<dbReference type="InterPro" id="IPR002372">
    <property type="entry name" value="PQQ_rpt_dom"/>
</dbReference>
<dbReference type="PANTHER" id="PTHR19848:SF8">
    <property type="entry name" value="F-BOX AND WD REPEAT DOMAIN CONTAINING 7"/>
    <property type="match status" value="1"/>
</dbReference>
<evidence type="ECO:0000256" key="4">
    <source>
        <dbReference type="ARBA" id="ARBA00022840"/>
    </source>
</evidence>
<keyword evidence="3 6" id="KW-0547">Nucleotide-binding</keyword>
<feature type="compositionally biased region" description="Basic and acidic residues" evidence="7">
    <location>
        <begin position="71"/>
        <end position="103"/>
    </location>
</feature>
<evidence type="ECO:0000256" key="6">
    <source>
        <dbReference type="PROSITE-ProRule" id="PRU10141"/>
    </source>
</evidence>
<feature type="repeat" description="WD" evidence="5">
    <location>
        <begin position="2103"/>
        <end position="2134"/>
    </location>
</feature>
<dbReference type="InterPro" id="IPR011047">
    <property type="entry name" value="Quinoprotein_ADH-like_sf"/>
</dbReference>
<protein>
    <submittedName>
        <fullName evidence="9">Serine/threonine-protein kinase PknD</fullName>
        <ecNumber evidence="9">2.7.11.1</ecNumber>
    </submittedName>
</protein>
<dbReference type="SMART" id="SM00220">
    <property type="entry name" value="S_TKc"/>
    <property type="match status" value="1"/>
</dbReference>
<feature type="repeat" description="WD" evidence="5">
    <location>
        <begin position="2539"/>
        <end position="2561"/>
    </location>
</feature>
<name>A0ABX1VIA7_9PLAN</name>
<dbReference type="Proteomes" id="UP000609651">
    <property type="component" value="Unassembled WGS sequence"/>
</dbReference>
<keyword evidence="4 6" id="KW-0067">ATP-binding</keyword>
<keyword evidence="10" id="KW-1185">Reference proteome</keyword>
<dbReference type="InterPro" id="IPR011009">
    <property type="entry name" value="Kinase-like_dom_sf"/>
</dbReference>
<feature type="region of interest" description="Disordered" evidence="7">
    <location>
        <begin position="2630"/>
        <end position="2700"/>
    </location>
</feature>
<dbReference type="InterPro" id="IPR036322">
    <property type="entry name" value="WD40_repeat_dom_sf"/>
</dbReference>
<dbReference type="RefSeq" id="WP_171188967.1">
    <property type="nucleotide sequence ID" value="NZ_WTPX01000128.1"/>
</dbReference>
<dbReference type="InterPro" id="IPR008271">
    <property type="entry name" value="Ser/Thr_kinase_AS"/>
</dbReference>
<comment type="caution">
    <text evidence="9">The sequence shown here is derived from an EMBL/GenBank/DDBJ whole genome shotgun (WGS) entry which is preliminary data.</text>
</comment>
<dbReference type="PROSITE" id="PS50011">
    <property type="entry name" value="PROTEIN_KINASE_DOM"/>
    <property type="match status" value="1"/>
</dbReference>
<evidence type="ECO:0000259" key="8">
    <source>
        <dbReference type="PROSITE" id="PS50011"/>
    </source>
</evidence>
<dbReference type="SMART" id="SM00564">
    <property type="entry name" value="PQQ"/>
    <property type="match status" value="11"/>
</dbReference>
<evidence type="ECO:0000256" key="3">
    <source>
        <dbReference type="ARBA" id="ARBA00022741"/>
    </source>
</evidence>
<sequence>MPDVPSPTDRPDADRPPVDRADADSLFLQAVELDDPAERAALLDDRCEGDATLRAEVNGLLAAHAAGDGILDRPAEDRFPDDRSSADRLPADRTVASDDHGVTPREAPPSKPHTLGESLGDYEVQETIGRGGMGVVLKARDPHLNRIVAIKALAPELAADPTARRRFAREAKAAAAVTHPHVVTIHAVEPDRSTPFLVMEYVAGRSLREKLDAEGALGARETLRIGSQIARGLAAAHGQGLIHRDVKPGNVLLENGVERVKLTDFGLARAADDVAITRTGDIAGTPQFMSPEQAEGKPVDYRSDLFSLGSVLYAMATGRPPFRGDSPVTVLRKVCDDTPRPIREVNPELPAPLVAVIDRLLSKNPDDRFQTAAEVAAVLGGQLAELQNTGTLISPAPSPMKRPETAERPARRSSASRWAVTAAALLAVLIGVGGAEATGVTEIVPTVVKMVRGEGVLAVSVSDPDVGVTIEGEDVVITGAGASEIRLKPGVYKVKASKDGREFTELVTVERNGREVVKVEWEPGDRAAGAAETKQTVTLPHQFPPSQKLLNTFKVTRDAASLAWRIDGLSGRNVRLYDVSLKNPARDQVTFKADLRAEDVTGKAYLEMWISTVDGQRFVTRGKTSAVSGTDGWRTVWVPVPLKPGAEAIGAELNLVIEGGGTVWLRNARLEGLGGRPGSLVPVDDGPSADGSSFDLLKEFKGHLAPVNKIAFYDGGRKAVSGDGDLRTWDVASGELLRATPLSGWVMDFDLTPDGRFAIASVTNRPVALKVDLQTGEVVRQYVLPDGGRTHISALALTPDGSRLVAARQPGDVSVLDTATGRVLYTVAAPERIGNFGEKVGSAAVAVSPDGTRAAVGWLGGGRSGEVHVWNLSDGKLLAKVAPSHRAITALAFSREGDRLMVGDSGGHVVLIDAADGRVRQRLEGHPGEVRSVVFLPDGRRAVTGGVSGLLCLWDLETGRELSRLERPGRALHQVAVSPDGRQVLTGGGGYWDGSKIARTGDYTLRLWTIPSSGSVPADVARGGDGNRRPQNPTILTQFGWDDKPLNPVGVTWDAAENAWKIDGLNGRSVRLTDVPLAGRDARSLVYAADLKTQGIKRRAYLEMWVRYADGQRSIMRTDHEAVSSDGDWKSVRTVPFQINPGQEAVKAELKLVIDGGGTVWVRDATLYQFNPPGLYVQPGAPWSPAPVSNPRLRRPAGPRFVPDDGGVPADEAANLSLVRRLPGHSGQVREVAVSPDGTLAAGASGWPVGDQTARVWDLSSGAPRHVFRHPAAVFAVAFSPDNTTLVTACADGAARTFDLKTGEQIRKYQADDRLLDVTYSPDGSKVVACSTFATAAYVWDAASGELLHTLKQDKQLVRVEVTADGKRIVAADHDGRLVLWDLKSGEPLKSLPERIRRQHASVGLALLGDSRRAVASGYDGVIRCWDLNAGTELWSLDSGHTMHGLSASPDGRTVVAVGGRGFDGQRNLTVIDVPQNDAPGRVRFTRSYEGGTLWSAAFTPDGQRLLTSHGSRENAQADRARGAVNIDDGFALGLWEFPSAGGEVAIGGNDGPRFVSPRVGRDPGGAGEGDATLVRRFQGHKAAPKSVAVSPDGSLVASSSGWPEGDRTARVWEIDSGESKHVFSHDAHVVDVAFSPDGKTLLTGATDGAARAFDLDSGKEVRRYDGTDVLTDVSYSPDGSMVVAASNFGEAVYVWDAATGDALHVLKHERERPVRAVVTPDGKRVVAADAAGQLLIWTLADGAFVKALPEEMKERFMHNVGLAVSPDGRFALTGDNAGVVRKWNLERGELAWSVMSGVTAVQSIAVSPDGKTALIAGGAGPAVNRALAVLDMDSGEKQFDRAYEGGFLWDAAFLPDGKRFVTSSGTRHHNGGFAPTGDFDVSLWTLSKSAPARPVVQWPSYGSVYRDPKGNWRSLDPDAYRFDSRRGGDPVPPSREPHFVPVSPRFGDVGQTQPDANLALVKRFEGHTAPVKEVAVSSDGKLVASASGWPEGDQTARVWNYETGKLLHTFEHPAGVYAVAFNPDGSKLVTGAADGFARTFDLNTGKKLREYEGADRLLDVAFTPDGAKVVACSTLAAATYVWDANSGELLHTLKKKMQPLRLAITPDGRRVVTADRSAKLWLWDLEDGEFLKNVPEEIKHQNAGVGLALLPDGKRGVSAGNDGVVHLWDLESGEERWSVDAGLSVQDLAVSPDGRTVVVVGGGGLPGLRALTVLDAKTGAVRFSRSYTGGALFSAAFTPDSARLLVADGARWSRSGDPVPTGDFAVSLWDFPHAEGEDQASGIDAHGDEVAGDEVAGDDGPQFERPYFRQGSGKTYFRTTGIGGGPDDAEIRLVHRLEGHDAPATQIAVSPDGTRIASASGWADGDRTARIWDAATGEEIARLPHPANVLDVAFSPDGTHILTGAYDGVARLWGPAEDLGGESLGAYEILQSYRGADVVLDVAFSRDGESIIGASPNGPAVFVWDRETGAARHVLRHGEAQILRVAVTGDGEHVLAVNRPGQALVWDLKTGDFVKALPENPPELGAAAGLCPVGDSRVLVGAGDGAMKLWDTPSGELLKTIPAKLTINQIALGPDGRTGLVVGGGGNLGGRSLSLFDLEAGEVRFGRTYDGGLLWDVAFLPNGNFVTTSGNRWGRKEGKQSALPTGHNDVSVWALPGENPVQERKAELEEEAPKSEASDDEPADDTPFYDGSPAEEPAE</sequence>
<dbReference type="SMART" id="SM00320">
    <property type="entry name" value="WD40"/>
    <property type="match status" value="29"/>
</dbReference>
<dbReference type="EMBL" id="WTPX01000128">
    <property type="protein sequence ID" value="NNJ27186.1"/>
    <property type="molecule type" value="Genomic_DNA"/>
</dbReference>
<evidence type="ECO:0000313" key="9">
    <source>
        <dbReference type="EMBL" id="NNJ27186.1"/>
    </source>
</evidence>
<reference evidence="9 10" key="1">
    <citation type="journal article" date="2020" name="Syst. Appl. Microbiol.">
        <title>Alienimonas chondri sp. nov., a novel planctomycete isolated from the biofilm of the red alga Chondrus crispus.</title>
        <authorList>
            <person name="Vitorino I."/>
            <person name="Albuquerque L."/>
            <person name="Wiegand S."/>
            <person name="Kallscheuer N."/>
            <person name="da Costa M.S."/>
            <person name="Lobo-da-Cunha A."/>
            <person name="Jogler C."/>
            <person name="Lage O.M."/>
        </authorList>
    </citation>
    <scope>NUCLEOTIDE SEQUENCE [LARGE SCALE GENOMIC DNA]</scope>
    <source>
        <strain evidence="9 10">LzC2</strain>
    </source>
</reference>
<dbReference type="SUPFAM" id="SSF50978">
    <property type="entry name" value="WD40 repeat-like"/>
    <property type="match status" value="2"/>
</dbReference>
<feature type="region of interest" description="Disordered" evidence="7">
    <location>
        <begin position="1"/>
        <end position="22"/>
    </location>
</feature>
<feature type="compositionally biased region" description="Basic and acidic residues" evidence="7">
    <location>
        <begin position="401"/>
        <end position="410"/>
    </location>
</feature>
<feature type="repeat" description="WD" evidence="5">
    <location>
        <begin position="1350"/>
        <end position="1391"/>
    </location>
</feature>
<feature type="repeat" description="WD" evidence="5">
    <location>
        <begin position="1623"/>
        <end position="1664"/>
    </location>
</feature>
<dbReference type="Gene3D" id="2.130.10.10">
    <property type="entry name" value="YVTN repeat-like/Quinoprotein amine dehydrogenase"/>
    <property type="match status" value="10"/>
</dbReference>
<evidence type="ECO:0000256" key="5">
    <source>
        <dbReference type="PROSITE-ProRule" id="PRU00221"/>
    </source>
</evidence>
<dbReference type="InterPro" id="IPR011044">
    <property type="entry name" value="Quino_amine_DH_bsu"/>
</dbReference>
<feature type="region of interest" description="Disordered" evidence="7">
    <location>
        <begin position="71"/>
        <end position="117"/>
    </location>
</feature>
<dbReference type="Gene3D" id="1.10.510.10">
    <property type="entry name" value="Transferase(Phosphotransferase) domain 1"/>
    <property type="match status" value="1"/>
</dbReference>
<evidence type="ECO:0000256" key="7">
    <source>
        <dbReference type="SAM" id="MobiDB-lite"/>
    </source>
</evidence>
<dbReference type="Gene3D" id="2.60.120.260">
    <property type="entry name" value="Galactose-binding domain-like"/>
    <property type="match status" value="1"/>
</dbReference>
<feature type="compositionally biased region" description="Basic and acidic residues" evidence="7">
    <location>
        <begin position="9"/>
        <end position="22"/>
    </location>
</feature>
<dbReference type="Pfam" id="PF00400">
    <property type="entry name" value="WD40"/>
    <property type="match status" value="8"/>
</dbReference>
<evidence type="ECO:0000256" key="1">
    <source>
        <dbReference type="ARBA" id="ARBA00022574"/>
    </source>
</evidence>
<dbReference type="PROSITE" id="PS00678">
    <property type="entry name" value="WD_REPEATS_1"/>
    <property type="match status" value="1"/>
</dbReference>
<dbReference type="PROSITE" id="PS50082">
    <property type="entry name" value="WD_REPEATS_2"/>
    <property type="match status" value="9"/>
</dbReference>
<keyword evidence="2" id="KW-0677">Repeat</keyword>
<dbReference type="GO" id="GO:0004674">
    <property type="term" value="F:protein serine/threonine kinase activity"/>
    <property type="evidence" value="ECO:0007669"/>
    <property type="project" value="UniProtKB-EC"/>
</dbReference>
<feature type="domain" description="Protein kinase" evidence="8">
    <location>
        <begin position="122"/>
        <end position="386"/>
    </location>
</feature>
<feature type="repeat" description="WD" evidence="5">
    <location>
        <begin position="2383"/>
        <end position="2414"/>
    </location>
</feature>
<organism evidence="9 10">
    <name type="scientific">Alienimonas chondri</name>
    <dbReference type="NCBI Taxonomy" id="2681879"/>
    <lineage>
        <taxon>Bacteria</taxon>
        <taxon>Pseudomonadati</taxon>
        <taxon>Planctomycetota</taxon>
        <taxon>Planctomycetia</taxon>
        <taxon>Planctomycetales</taxon>
        <taxon>Planctomycetaceae</taxon>
        <taxon>Alienimonas</taxon>
    </lineage>
</organism>
<dbReference type="CDD" id="cd00200">
    <property type="entry name" value="WD40"/>
    <property type="match status" value="4"/>
</dbReference>
<gene>
    <name evidence="9" type="primary">pknD_17</name>
    <name evidence="9" type="ORF">LzC2_32870</name>
</gene>
<dbReference type="Pfam" id="PF00069">
    <property type="entry name" value="Pkinase"/>
    <property type="match status" value="1"/>
</dbReference>
<dbReference type="SUPFAM" id="SSF50969">
    <property type="entry name" value="YVTN repeat-like/Quinoprotein amine dehydrogenase"/>
    <property type="match status" value="1"/>
</dbReference>
<feature type="repeat" description="WD" evidence="5">
    <location>
        <begin position="2138"/>
        <end position="2179"/>
    </location>
</feature>
<evidence type="ECO:0000313" key="10">
    <source>
        <dbReference type="Proteomes" id="UP000609651"/>
    </source>
</evidence>
<dbReference type="Gene3D" id="3.30.200.20">
    <property type="entry name" value="Phosphorylase Kinase, domain 1"/>
    <property type="match status" value="1"/>
</dbReference>
<dbReference type="CDD" id="cd14014">
    <property type="entry name" value="STKc_PknB_like"/>
    <property type="match status" value="1"/>
</dbReference>
<feature type="binding site" evidence="6">
    <location>
        <position position="151"/>
    </location>
    <ligand>
        <name>ATP</name>
        <dbReference type="ChEBI" id="CHEBI:30616"/>
    </ligand>
</feature>
<feature type="repeat" description="WD" evidence="5">
    <location>
        <begin position="2010"/>
        <end position="2051"/>
    </location>
</feature>